<dbReference type="GO" id="GO:0009279">
    <property type="term" value="C:cell outer membrane"/>
    <property type="evidence" value="ECO:0007669"/>
    <property type="project" value="TreeGrafter"/>
</dbReference>
<evidence type="ECO:0000313" key="6">
    <source>
        <dbReference type="EMBL" id="SEA01296.1"/>
    </source>
</evidence>
<keyword evidence="1 4" id="KW-0813">Transport</keyword>
<dbReference type="Proteomes" id="UP000242469">
    <property type="component" value="Unassembled WGS sequence"/>
</dbReference>
<evidence type="ECO:0000256" key="1">
    <source>
        <dbReference type="ARBA" id="ARBA00022448"/>
    </source>
</evidence>
<protein>
    <recommendedName>
        <fullName evidence="4">Lipopolysaccharide export system protein LptA</fullName>
    </recommendedName>
</protein>
<organism evidence="6 7">
    <name type="scientific">Marinobacterium iners DSM 11526</name>
    <dbReference type="NCBI Taxonomy" id="1122198"/>
    <lineage>
        <taxon>Bacteria</taxon>
        <taxon>Pseudomonadati</taxon>
        <taxon>Pseudomonadota</taxon>
        <taxon>Gammaproteobacteria</taxon>
        <taxon>Oceanospirillales</taxon>
        <taxon>Oceanospirillaceae</taxon>
        <taxon>Marinobacterium</taxon>
    </lineage>
</organism>
<accession>A0A1H3XPM0</accession>
<feature type="signal peptide" evidence="4">
    <location>
        <begin position="1"/>
        <end position="22"/>
    </location>
</feature>
<dbReference type="InterPro" id="IPR052037">
    <property type="entry name" value="LPS_export_LptA"/>
</dbReference>
<dbReference type="GO" id="GO:0015920">
    <property type="term" value="P:lipopolysaccharide transport"/>
    <property type="evidence" value="ECO:0007669"/>
    <property type="project" value="UniProtKB-UniRule"/>
</dbReference>
<dbReference type="HAMAP" id="MF_01914">
    <property type="entry name" value="LPS_assembly_LptA"/>
    <property type="match status" value="1"/>
</dbReference>
<dbReference type="STRING" id="1122198.SAMN02745729_101219"/>
<dbReference type="InterPro" id="IPR005653">
    <property type="entry name" value="OstA-like_N"/>
</dbReference>
<dbReference type="Pfam" id="PF03968">
    <property type="entry name" value="LptD_N"/>
    <property type="match status" value="1"/>
</dbReference>
<dbReference type="PANTHER" id="PTHR36504">
    <property type="entry name" value="LIPOPOLYSACCHARIDE EXPORT SYSTEM PROTEIN LPTA"/>
    <property type="match status" value="1"/>
</dbReference>
<proteinExistence type="inferred from homology"/>
<name>A0A1H3XPM0_9GAMM</name>
<comment type="subunit">
    <text evidence="4">Component of the lipopolysaccharide transport and assembly complex.</text>
</comment>
<comment type="subcellular location">
    <subcellularLocation>
        <location evidence="4">Periplasm</location>
    </subcellularLocation>
</comment>
<dbReference type="GO" id="GO:0043165">
    <property type="term" value="P:Gram-negative-bacterium-type cell outer membrane assembly"/>
    <property type="evidence" value="ECO:0007669"/>
    <property type="project" value="UniProtKB-UniRule"/>
</dbReference>
<dbReference type="InterPro" id="IPR014340">
    <property type="entry name" value="LptA"/>
</dbReference>
<dbReference type="GO" id="GO:0017089">
    <property type="term" value="F:glycolipid transfer activity"/>
    <property type="evidence" value="ECO:0007669"/>
    <property type="project" value="TreeGrafter"/>
</dbReference>
<gene>
    <name evidence="4" type="primary">lptA</name>
    <name evidence="6" type="ORF">SAMN02745729_101219</name>
</gene>
<dbReference type="PANTHER" id="PTHR36504:SF1">
    <property type="entry name" value="LIPOPOLYSACCHARIDE EXPORT SYSTEM PROTEIN LPTA"/>
    <property type="match status" value="1"/>
</dbReference>
<dbReference type="GO" id="GO:0030288">
    <property type="term" value="C:outer membrane-bounded periplasmic space"/>
    <property type="evidence" value="ECO:0007669"/>
    <property type="project" value="TreeGrafter"/>
</dbReference>
<feature type="chain" id="PRO_5017491306" description="Lipopolysaccharide export system protein LptA" evidence="4">
    <location>
        <begin position="23"/>
        <end position="170"/>
    </location>
</feature>
<dbReference type="OrthoDB" id="9795964at2"/>
<dbReference type="EMBL" id="FNRJ01000001">
    <property type="protein sequence ID" value="SEA01296.1"/>
    <property type="molecule type" value="Genomic_DNA"/>
</dbReference>
<keyword evidence="7" id="KW-1185">Reference proteome</keyword>
<evidence type="ECO:0000313" key="7">
    <source>
        <dbReference type="Proteomes" id="UP000242469"/>
    </source>
</evidence>
<dbReference type="Gene3D" id="2.60.450.10">
    <property type="entry name" value="Lipopolysaccharide (LPS) transport protein A like domain"/>
    <property type="match status" value="1"/>
</dbReference>
<dbReference type="AlphaFoldDB" id="A0A1H3XPM0"/>
<evidence type="ECO:0000256" key="2">
    <source>
        <dbReference type="ARBA" id="ARBA00022729"/>
    </source>
</evidence>
<evidence type="ECO:0000256" key="4">
    <source>
        <dbReference type="HAMAP-Rule" id="MF_01914"/>
    </source>
</evidence>
<evidence type="ECO:0000259" key="5">
    <source>
        <dbReference type="Pfam" id="PF03968"/>
    </source>
</evidence>
<keyword evidence="2 4" id="KW-0732">Signal</keyword>
<dbReference type="NCBIfam" id="TIGR03002">
    <property type="entry name" value="outer_YhbN_LptA"/>
    <property type="match status" value="1"/>
</dbReference>
<reference evidence="7" key="1">
    <citation type="submission" date="2016-10" db="EMBL/GenBank/DDBJ databases">
        <authorList>
            <person name="Varghese N."/>
            <person name="Submissions S."/>
        </authorList>
    </citation>
    <scope>NUCLEOTIDE SEQUENCE [LARGE SCALE GENOMIC DNA]</scope>
    <source>
        <strain evidence="7">DSM 11526</strain>
    </source>
</reference>
<dbReference type="RefSeq" id="WP_091821731.1">
    <property type="nucleotide sequence ID" value="NZ_FNRJ01000001.1"/>
</dbReference>
<keyword evidence="3 4" id="KW-0574">Periplasm</keyword>
<comment type="similarity">
    <text evidence="4">Belongs to the LptA family.</text>
</comment>
<sequence precursor="true">MRINRPVLLTTLLLSLSASVQALPEDRNQPINVSADRASMNERTGITVYTGDVEIIQGSMEIRGERVELHRAADGSIDRIISTGKPARFQQQPSADQPLTKAYGERMEYRVKQQEVTITENARVDQSKDTFTGERIVYNMARAVVNAFGSDREGGERVKMVIQPKPTGTN</sequence>
<comment type="function">
    <text evidence="4">Involved in the assembly of lipopolysaccharide (LPS). Required for the translocation of LPS from the inner membrane to the outer membrane. May form a bridge between the inner membrane and the outer membrane, via interactions with LptC and LptD, thereby facilitating LPS transfer across the periplasm.</text>
</comment>
<dbReference type="GO" id="GO:0001530">
    <property type="term" value="F:lipopolysaccharide binding"/>
    <property type="evidence" value="ECO:0007669"/>
    <property type="project" value="InterPro"/>
</dbReference>
<feature type="domain" description="Organic solvent tolerance-like N-terminal" evidence="5">
    <location>
        <begin position="32"/>
        <end position="141"/>
    </location>
</feature>
<evidence type="ECO:0000256" key="3">
    <source>
        <dbReference type="ARBA" id="ARBA00022764"/>
    </source>
</evidence>